<accession>A0AAN9BFQ2</accession>
<keyword evidence="2" id="KW-0678">Repressor</keyword>
<dbReference type="InterPro" id="IPR013907">
    <property type="entry name" value="Sds3"/>
</dbReference>
<feature type="region of interest" description="Disordered" evidence="6">
    <location>
        <begin position="187"/>
        <end position="211"/>
    </location>
</feature>
<comment type="subcellular location">
    <subcellularLocation>
        <location evidence="1">Nucleus</location>
    </subcellularLocation>
</comment>
<dbReference type="PANTHER" id="PTHR21964">
    <property type="entry name" value="BREAST CANCER METASTASIS-SUPPRESSOR 1"/>
    <property type="match status" value="1"/>
</dbReference>
<evidence type="ECO:0000313" key="7">
    <source>
        <dbReference type="EMBL" id="KAK7104309.1"/>
    </source>
</evidence>
<evidence type="ECO:0000256" key="6">
    <source>
        <dbReference type="SAM" id="MobiDB-lite"/>
    </source>
</evidence>
<feature type="compositionally biased region" description="Acidic residues" evidence="6">
    <location>
        <begin position="39"/>
        <end position="61"/>
    </location>
</feature>
<sequence length="251" mass="29927">MPTITENNGCVEPEEEDMDQYEYDDRKISEEETASGSGEGEEDHEEEDEDEGGSTEMDEDECDRRKTECMDDLSELSHQFCKLKDQLFNEREAQIELKMKELDRGTEPDYLNRLADLDQNRKHRLQVAEILYTLRREAIQEKFKSEEIAALQHMNSEKDLLYDQLKFELEEKIKRLEEDRHNIDITSDLYESQNQKKRKKQDPFQSDRRKKPVQVSGPYIVYLLQDTEIIDDWTIIKRAIKQQVQRRKVEL</sequence>
<evidence type="ECO:0000313" key="8">
    <source>
        <dbReference type="Proteomes" id="UP001374579"/>
    </source>
</evidence>
<protein>
    <recommendedName>
        <fullName evidence="9">Breast cancer metastasis-suppressor 1-like protein</fullName>
    </recommendedName>
</protein>
<dbReference type="GO" id="GO:0010468">
    <property type="term" value="P:regulation of gene expression"/>
    <property type="evidence" value="ECO:0007669"/>
    <property type="project" value="UniProtKB-ARBA"/>
</dbReference>
<dbReference type="Proteomes" id="UP001374579">
    <property type="component" value="Unassembled WGS sequence"/>
</dbReference>
<evidence type="ECO:0000256" key="4">
    <source>
        <dbReference type="ARBA" id="ARBA00023163"/>
    </source>
</evidence>
<evidence type="ECO:0000256" key="5">
    <source>
        <dbReference type="ARBA" id="ARBA00023242"/>
    </source>
</evidence>
<evidence type="ECO:0008006" key="9">
    <source>
        <dbReference type="Google" id="ProtNLM"/>
    </source>
</evidence>
<keyword evidence="5" id="KW-0539">Nucleus</keyword>
<dbReference type="AlphaFoldDB" id="A0AAN9BFQ2"/>
<dbReference type="Pfam" id="PF08598">
    <property type="entry name" value="Sds3"/>
    <property type="match status" value="1"/>
</dbReference>
<gene>
    <name evidence="7" type="ORF">V1264_019049</name>
</gene>
<dbReference type="GO" id="GO:0005654">
    <property type="term" value="C:nucleoplasm"/>
    <property type="evidence" value="ECO:0007669"/>
    <property type="project" value="UniProtKB-ARBA"/>
</dbReference>
<keyword evidence="4" id="KW-0804">Transcription</keyword>
<dbReference type="SMART" id="SM01401">
    <property type="entry name" value="Sds3"/>
    <property type="match status" value="1"/>
</dbReference>
<dbReference type="EMBL" id="JBAMIC010000008">
    <property type="protein sequence ID" value="KAK7104309.1"/>
    <property type="molecule type" value="Genomic_DNA"/>
</dbReference>
<evidence type="ECO:0000256" key="2">
    <source>
        <dbReference type="ARBA" id="ARBA00022491"/>
    </source>
</evidence>
<feature type="compositionally biased region" description="Acidic residues" evidence="6">
    <location>
        <begin position="12"/>
        <end position="22"/>
    </location>
</feature>
<reference evidence="7 8" key="1">
    <citation type="submission" date="2024-02" db="EMBL/GenBank/DDBJ databases">
        <title>Chromosome-scale genome assembly of the rough periwinkle Littorina saxatilis.</title>
        <authorList>
            <person name="De Jode A."/>
            <person name="Faria R."/>
            <person name="Formenti G."/>
            <person name="Sims Y."/>
            <person name="Smith T.P."/>
            <person name="Tracey A."/>
            <person name="Wood J.M.D."/>
            <person name="Zagrodzka Z.B."/>
            <person name="Johannesson K."/>
            <person name="Butlin R.K."/>
            <person name="Leder E.H."/>
        </authorList>
    </citation>
    <scope>NUCLEOTIDE SEQUENCE [LARGE SCALE GENOMIC DNA]</scope>
    <source>
        <strain evidence="7">Snail1</strain>
        <tissue evidence="7">Muscle</tissue>
    </source>
</reference>
<organism evidence="7 8">
    <name type="scientific">Littorina saxatilis</name>
    <dbReference type="NCBI Taxonomy" id="31220"/>
    <lineage>
        <taxon>Eukaryota</taxon>
        <taxon>Metazoa</taxon>
        <taxon>Spiralia</taxon>
        <taxon>Lophotrochozoa</taxon>
        <taxon>Mollusca</taxon>
        <taxon>Gastropoda</taxon>
        <taxon>Caenogastropoda</taxon>
        <taxon>Littorinimorpha</taxon>
        <taxon>Littorinoidea</taxon>
        <taxon>Littorinidae</taxon>
        <taxon>Littorina</taxon>
    </lineage>
</organism>
<keyword evidence="3" id="KW-0805">Transcription regulation</keyword>
<keyword evidence="8" id="KW-1185">Reference proteome</keyword>
<feature type="region of interest" description="Disordered" evidence="6">
    <location>
        <begin position="1"/>
        <end position="65"/>
    </location>
</feature>
<dbReference type="Gene3D" id="1.20.5.1500">
    <property type="match status" value="1"/>
</dbReference>
<evidence type="ECO:0000256" key="3">
    <source>
        <dbReference type="ARBA" id="ARBA00023015"/>
    </source>
</evidence>
<name>A0AAN9BFQ2_9CAEN</name>
<comment type="caution">
    <text evidence="7">The sequence shown here is derived from an EMBL/GenBank/DDBJ whole genome shotgun (WGS) entry which is preliminary data.</text>
</comment>
<evidence type="ECO:0000256" key="1">
    <source>
        <dbReference type="ARBA" id="ARBA00004123"/>
    </source>
</evidence>
<proteinExistence type="predicted"/>